<dbReference type="EMBL" id="OZ020114">
    <property type="protein sequence ID" value="CAK9267040.1"/>
    <property type="molecule type" value="Genomic_DNA"/>
</dbReference>
<organism evidence="2 3">
    <name type="scientific">Sphagnum jensenii</name>
    <dbReference type="NCBI Taxonomy" id="128206"/>
    <lineage>
        <taxon>Eukaryota</taxon>
        <taxon>Viridiplantae</taxon>
        <taxon>Streptophyta</taxon>
        <taxon>Embryophyta</taxon>
        <taxon>Bryophyta</taxon>
        <taxon>Sphagnophytina</taxon>
        <taxon>Sphagnopsida</taxon>
        <taxon>Sphagnales</taxon>
        <taxon>Sphagnaceae</taxon>
        <taxon>Sphagnum</taxon>
    </lineage>
</organism>
<gene>
    <name evidence="2" type="ORF">CSSPJE1EN1_LOCUS12518</name>
</gene>
<evidence type="ECO:0000313" key="3">
    <source>
        <dbReference type="Proteomes" id="UP001497444"/>
    </source>
</evidence>
<proteinExistence type="predicted"/>
<dbReference type="Proteomes" id="UP001497444">
    <property type="component" value="Chromosome 19"/>
</dbReference>
<evidence type="ECO:0000313" key="2">
    <source>
        <dbReference type="EMBL" id="CAK9267040.1"/>
    </source>
</evidence>
<name>A0ABP0WNG9_9BRYO</name>
<sequence>MSRCERQKRPASCAARVPASSARTYTFPSPPPPGNSTGMREGEQPSGQPPKVGPTGSGHPADKRGRRPD</sequence>
<feature type="compositionally biased region" description="Basic and acidic residues" evidence="1">
    <location>
        <begin position="60"/>
        <end position="69"/>
    </location>
</feature>
<reference evidence="2" key="1">
    <citation type="submission" date="2024-02" db="EMBL/GenBank/DDBJ databases">
        <authorList>
            <consortium name="ELIXIR-Norway"/>
            <consortium name="Elixir Norway"/>
        </authorList>
    </citation>
    <scope>NUCLEOTIDE SEQUENCE</scope>
</reference>
<accession>A0ABP0WNG9</accession>
<feature type="region of interest" description="Disordered" evidence="1">
    <location>
        <begin position="1"/>
        <end position="69"/>
    </location>
</feature>
<keyword evidence="3" id="KW-1185">Reference proteome</keyword>
<protein>
    <submittedName>
        <fullName evidence="2">Uncharacterized protein</fullName>
    </submittedName>
</protein>
<evidence type="ECO:0000256" key="1">
    <source>
        <dbReference type="SAM" id="MobiDB-lite"/>
    </source>
</evidence>